<keyword evidence="4" id="KW-1185">Reference proteome</keyword>
<feature type="chain" id="PRO_5037010917" evidence="1">
    <location>
        <begin position="23"/>
        <end position="323"/>
    </location>
</feature>
<name>A0A918Z6Q5_9GAMM</name>
<dbReference type="Pfam" id="PF12697">
    <property type="entry name" value="Abhydrolase_6"/>
    <property type="match status" value="1"/>
</dbReference>
<keyword evidence="1" id="KW-0732">Signal</keyword>
<dbReference type="GO" id="GO:0046464">
    <property type="term" value="P:acylglycerol catabolic process"/>
    <property type="evidence" value="ECO:0007669"/>
    <property type="project" value="TreeGrafter"/>
</dbReference>
<dbReference type="InterPro" id="IPR029058">
    <property type="entry name" value="AB_hydrolase_fold"/>
</dbReference>
<reference evidence="3" key="2">
    <citation type="submission" date="2020-09" db="EMBL/GenBank/DDBJ databases">
        <authorList>
            <person name="Sun Q."/>
            <person name="Kim S."/>
        </authorList>
    </citation>
    <scope>NUCLEOTIDE SEQUENCE</scope>
    <source>
        <strain evidence="3">KCTC 32020</strain>
    </source>
</reference>
<comment type="caution">
    <text evidence="3">The sequence shown here is derived from an EMBL/GenBank/DDBJ whole genome shotgun (WGS) entry which is preliminary data.</text>
</comment>
<sequence length="323" mass="35323">MRTSRRILVAVAALLLALGALAIAAVASDPYRLVRLEFARQRLAAHLERRSVAVDDHTWVYAASDAAPPDAPTLVLVHGFTGSKENWYPLARLLRGRYRLLIPDLPGWGESTRRAGADYGYAAQAQRLARFIETVAGDRPVVLVGHSMGGGIAALAAARFPGHVRRLALIDAAGVPFRDNAFGRAVLAGRNPFEVRDVASLQAYLDIVFGDPAARPRIPWPAREGFIAFRRAQAPFEQRVLDRIGRGEGRFLPGEAATDIRQPTLLLWCERDRVIDPSAMALYAERIPQSRRVLLGGCGHMAMMERPADVAAALDMLIRESAP</sequence>
<dbReference type="SUPFAM" id="SSF53474">
    <property type="entry name" value="alpha/beta-Hydrolases"/>
    <property type="match status" value="1"/>
</dbReference>
<evidence type="ECO:0000313" key="3">
    <source>
        <dbReference type="EMBL" id="GHE39180.1"/>
    </source>
</evidence>
<dbReference type="EMBL" id="BNCF01000012">
    <property type="protein sequence ID" value="GHE39180.1"/>
    <property type="molecule type" value="Genomic_DNA"/>
</dbReference>
<gene>
    <name evidence="3" type="ORF">GCM10007167_21660</name>
</gene>
<proteinExistence type="predicted"/>
<evidence type="ECO:0000259" key="2">
    <source>
        <dbReference type="Pfam" id="PF12697"/>
    </source>
</evidence>
<feature type="domain" description="AB hydrolase-1" evidence="2">
    <location>
        <begin position="74"/>
        <end position="313"/>
    </location>
</feature>
<dbReference type="Proteomes" id="UP000636453">
    <property type="component" value="Unassembled WGS sequence"/>
</dbReference>
<dbReference type="PRINTS" id="PR00111">
    <property type="entry name" value="ABHYDROLASE"/>
</dbReference>
<dbReference type="InterPro" id="IPR050266">
    <property type="entry name" value="AB_hydrolase_sf"/>
</dbReference>
<dbReference type="PANTHER" id="PTHR43798:SF5">
    <property type="entry name" value="MONOACYLGLYCEROL LIPASE ABHD6"/>
    <property type="match status" value="1"/>
</dbReference>
<organism evidence="3 4">
    <name type="scientific">Vulcaniibacterium thermophilum</name>
    <dbReference type="NCBI Taxonomy" id="1169913"/>
    <lineage>
        <taxon>Bacteria</taxon>
        <taxon>Pseudomonadati</taxon>
        <taxon>Pseudomonadota</taxon>
        <taxon>Gammaproteobacteria</taxon>
        <taxon>Lysobacterales</taxon>
        <taxon>Lysobacteraceae</taxon>
        <taxon>Vulcaniibacterium</taxon>
    </lineage>
</organism>
<dbReference type="AlphaFoldDB" id="A0A918Z6Q5"/>
<dbReference type="GO" id="GO:0047372">
    <property type="term" value="F:monoacylglycerol lipase activity"/>
    <property type="evidence" value="ECO:0007669"/>
    <property type="project" value="TreeGrafter"/>
</dbReference>
<evidence type="ECO:0000256" key="1">
    <source>
        <dbReference type="SAM" id="SignalP"/>
    </source>
</evidence>
<reference evidence="3" key="1">
    <citation type="journal article" date="2014" name="Int. J. Syst. Evol. Microbiol.">
        <title>Complete genome sequence of Corynebacterium casei LMG S-19264T (=DSM 44701T), isolated from a smear-ripened cheese.</title>
        <authorList>
            <consortium name="US DOE Joint Genome Institute (JGI-PGF)"/>
            <person name="Walter F."/>
            <person name="Albersmeier A."/>
            <person name="Kalinowski J."/>
            <person name="Ruckert C."/>
        </authorList>
    </citation>
    <scope>NUCLEOTIDE SEQUENCE</scope>
    <source>
        <strain evidence="3">KCTC 32020</strain>
    </source>
</reference>
<dbReference type="GO" id="GO:0016020">
    <property type="term" value="C:membrane"/>
    <property type="evidence" value="ECO:0007669"/>
    <property type="project" value="TreeGrafter"/>
</dbReference>
<protein>
    <submittedName>
        <fullName evidence="3">Lipase</fullName>
    </submittedName>
</protein>
<dbReference type="InterPro" id="IPR000073">
    <property type="entry name" value="AB_hydrolase_1"/>
</dbReference>
<dbReference type="PANTHER" id="PTHR43798">
    <property type="entry name" value="MONOACYLGLYCEROL LIPASE"/>
    <property type="match status" value="1"/>
</dbReference>
<dbReference type="RefSeq" id="WP_146474084.1">
    <property type="nucleotide sequence ID" value="NZ_BNCF01000012.1"/>
</dbReference>
<evidence type="ECO:0000313" key="4">
    <source>
        <dbReference type="Proteomes" id="UP000636453"/>
    </source>
</evidence>
<accession>A0A918Z6Q5</accession>
<feature type="signal peptide" evidence="1">
    <location>
        <begin position="1"/>
        <end position="22"/>
    </location>
</feature>
<dbReference type="OrthoDB" id="2086224at2"/>
<dbReference type="Gene3D" id="3.40.50.1820">
    <property type="entry name" value="alpha/beta hydrolase"/>
    <property type="match status" value="1"/>
</dbReference>